<evidence type="ECO:0000313" key="3">
    <source>
        <dbReference type="Proteomes" id="UP000315496"/>
    </source>
</evidence>
<dbReference type="AlphaFoldDB" id="A0A4Z1T048"/>
<accession>A0A4Z1T048</accession>
<feature type="region of interest" description="Disordered" evidence="1">
    <location>
        <begin position="334"/>
        <end position="368"/>
    </location>
</feature>
<feature type="compositionally biased region" description="Polar residues" evidence="1">
    <location>
        <begin position="84"/>
        <end position="103"/>
    </location>
</feature>
<feature type="compositionally biased region" description="Low complexity" evidence="1">
    <location>
        <begin position="210"/>
        <end position="222"/>
    </location>
</feature>
<comment type="caution">
    <text evidence="2">The sequence shown here is derived from an EMBL/GenBank/DDBJ whole genome shotgun (WGS) entry which is preliminary data.</text>
</comment>
<feature type="compositionally biased region" description="Polar residues" evidence="1">
    <location>
        <begin position="478"/>
        <end position="487"/>
    </location>
</feature>
<keyword evidence="3" id="KW-1185">Reference proteome</keyword>
<evidence type="ECO:0000313" key="2">
    <source>
        <dbReference type="EMBL" id="TNJ29078.1"/>
    </source>
</evidence>
<reference evidence="2 3" key="1">
    <citation type="submission" date="2019-05" db="EMBL/GenBank/DDBJ databases">
        <title>The compact genome of Giardia muris reveals important steps in the evolution of intestinal protozoan parasites.</title>
        <authorList>
            <person name="Xu F."/>
            <person name="Jimenez-Gonzalez A."/>
            <person name="Einarsson E."/>
            <person name="Astvaldsson A."/>
            <person name="Peirasmaki D."/>
            <person name="Eckmann L."/>
            <person name="Andersson J.O."/>
            <person name="Svard S.G."/>
            <person name="Jerlstrom-Hultqvist J."/>
        </authorList>
    </citation>
    <scope>NUCLEOTIDE SEQUENCE [LARGE SCALE GENOMIC DNA]</scope>
    <source>
        <strain evidence="2 3">Roberts-Thomson</strain>
    </source>
</reference>
<evidence type="ECO:0000256" key="1">
    <source>
        <dbReference type="SAM" id="MobiDB-lite"/>
    </source>
</evidence>
<protein>
    <submittedName>
        <fullName evidence="2">Uncharacterized protein</fullName>
    </submittedName>
</protein>
<feature type="region of interest" description="Disordered" evidence="1">
    <location>
        <begin position="456"/>
        <end position="527"/>
    </location>
</feature>
<feature type="compositionally biased region" description="Polar residues" evidence="1">
    <location>
        <begin position="63"/>
        <end position="75"/>
    </location>
</feature>
<feature type="region of interest" description="Disordered" evidence="1">
    <location>
        <begin position="40"/>
        <end position="115"/>
    </location>
</feature>
<feature type="compositionally biased region" description="Basic residues" evidence="1">
    <location>
        <begin position="491"/>
        <end position="504"/>
    </location>
</feature>
<feature type="compositionally biased region" description="Polar residues" evidence="1">
    <location>
        <begin position="191"/>
        <end position="202"/>
    </location>
</feature>
<feature type="compositionally biased region" description="Low complexity" evidence="1">
    <location>
        <begin position="505"/>
        <end position="516"/>
    </location>
</feature>
<organism evidence="2 3">
    <name type="scientific">Giardia muris</name>
    <dbReference type="NCBI Taxonomy" id="5742"/>
    <lineage>
        <taxon>Eukaryota</taxon>
        <taxon>Metamonada</taxon>
        <taxon>Diplomonadida</taxon>
        <taxon>Hexamitidae</taxon>
        <taxon>Giardiinae</taxon>
        <taxon>Giardia</taxon>
    </lineage>
</organism>
<feature type="region of interest" description="Disordered" evidence="1">
    <location>
        <begin position="132"/>
        <end position="236"/>
    </location>
</feature>
<gene>
    <name evidence="2" type="ORF">GMRT_14528</name>
</gene>
<dbReference type="EMBL" id="VDLU01000002">
    <property type="protein sequence ID" value="TNJ29078.1"/>
    <property type="molecule type" value="Genomic_DNA"/>
</dbReference>
<dbReference type="VEuPathDB" id="GiardiaDB:GMRT_14528"/>
<sequence>MTRQFRFVQADPDEFDDLNDFDVDYASAYTDVVSKYTPLAAVEQPLPNTTSDKRRKKRRAASQIPSKTSSNTQLLDQDFPGAEQQRSASAYHPDSSQIPTVENQQKARRRRRKAVEQLPGIVEEVTEPVIELQPTDNEEKRTRRRKVKRKGDAYTSDPTPGPLRADGHETPLTPPSAPHSEAPANPYKQAPRQSNPFATSLSPIGEKSQGRVSSSGQGSMRVDTLDPYAASTPGLPAEPSVCADVEDYTGQINRSVIGSLALELSEQNRSMAREISYDLSNVVQSPHSSSGKPLQQASSMGDLNLDLTGASGVSGGETCAKSLLQHSLHRSLVSGDSRSRLNSSSNARPHPLQTSTYNSQYRDESSDEKEALLSRVKQLEDEKRQAQLREIEREKQQMEQEISQLNAKIEQERSMLFDVSLRMQTSTVGQPSVEPASPEAGTHPKLHAESLCQVTREHVSKADETRATEPTKREDSANLPSSVSTSPRMPPPRRKAKSHGRRKYVLSSSISSNSDSGSDDDRYYYSRRRHQRSKTDIDVLFDTVRSMEAQQRKLFRRLEELATETHTVRNVGVNVTNDAVDSTTHPSAMPVGVTYGYPTPGSSMFMPMASFVPQMPIQTVQMPPHMPYPMYVAIPPQFPQYQQCTAPPAMSSETSALITAVSRAMCPGSVRPSVAETMRSMMAAYGFGTQ</sequence>
<proteinExistence type="predicted"/>
<feature type="compositionally biased region" description="Basic and acidic residues" evidence="1">
    <location>
        <begin position="456"/>
        <end position="476"/>
    </location>
</feature>
<name>A0A4Z1T048_GIAMU</name>
<dbReference type="Proteomes" id="UP000315496">
    <property type="component" value="Chromosome 2"/>
</dbReference>